<reference evidence="1 2" key="1">
    <citation type="journal article" date="2022" name="Front. Microbiol.">
        <title>High genomic differentiation and limited gene flow indicate recent cryptic speciation within the genus Laspinema (cyanobacteria).</title>
        <authorList>
            <person name="Stanojkovic A."/>
            <person name="Skoupy S."/>
            <person name="Skaloud P."/>
            <person name="Dvorak P."/>
        </authorList>
    </citation>
    <scope>NUCLEOTIDE SEQUENCE [LARGE SCALE GENOMIC DNA]</scope>
    <source>
        <strain evidence="1 2">D3b</strain>
    </source>
</reference>
<dbReference type="RefSeq" id="WP_261236515.1">
    <property type="nucleotide sequence ID" value="NZ_JAMXFA010000029.1"/>
</dbReference>
<evidence type="ECO:0000313" key="1">
    <source>
        <dbReference type="EMBL" id="MCT7979890.1"/>
    </source>
</evidence>
<protein>
    <submittedName>
        <fullName evidence="1">Uncharacterized protein</fullName>
    </submittedName>
</protein>
<name>A0ABT2NDR1_9CYAN</name>
<comment type="caution">
    <text evidence="1">The sequence shown here is derived from an EMBL/GenBank/DDBJ whole genome shotgun (WGS) entry which is preliminary data.</text>
</comment>
<keyword evidence="2" id="KW-1185">Reference proteome</keyword>
<organism evidence="1 2">
    <name type="scientific">Laspinema olomoucense D3b</name>
    <dbReference type="NCBI Taxonomy" id="2953688"/>
    <lineage>
        <taxon>Bacteria</taxon>
        <taxon>Bacillati</taxon>
        <taxon>Cyanobacteriota</taxon>
        <taxon>Cyanophyceae</taxon>
        <taxon>Oscillatoriophycideae</taxon>
        <taxon>Oscillatoriales</taxon>
        <taxon>Laspinemataceae</taxon>
        <taxon>Laspinema</taxon>
        <taxon>Laspinema olomoucense</taxon>
    </lineage>
</organism>
<sequence>MLTEIAIALYPELHQALEKIAPGIINLYPLISSKVPTRISTVARKNKMPIRLT</sequence>
<gene>
    <name evidence="1" type="ORF">NG792_19410</name>
</gene>
<proteinExistence type="predicted"/>
<accession>A0ABT2NDR1</accession>
<dbReference type="EMBL" id="JAMXFA010000029">
    <property type="protein sequence ID" value="MCT7979890.1"/>
    <property type="molecule type" value="Genomic_DNA"/>
</dbReference>
<evidence type="ECO:0000313" key="2">
    <source>
        <dbReference type="Proteomes" id="UP001525961"/>
    </source>
</evidence>
<dbReference type="Proteomes" id="UP001525961">
    <property type="component" value="Unassembled WGS sequence"/>
</dbReference>